<proteinExistence type="predicted"/>
<gene>
    <name evidence="3" type="ORF">QYE76_059297</name>
</gene>
<protein>
    <recommendedName>
        <fullName evidence="2">DUF4216 domain-containing protein</fullName>
    </recommendedName>
</protein>
<name>A0AAD8QHV7_LOLMU</name>
<sequence>MENYSLLMGANDEDGGGDGTVSMEKPSGGTSPSGRVPEQRILSPDLGFAMAAALEGFAYHGFLQHMKTFGGWLQTRLMNATDDEQLYLLAKQPSSTISTFQGYEINGNTFYTFAQDKKSTNQNSGVRFDAADDNGKKVTYYGYIEEIWELEYGPNFKVPLFRCKWFNLKDGVQVDPQYGMTTVDLKNLGYDTEPFVLASEVAQVFYVKDMSSKPKKRKERQEDTSYDEPKRHIVLSGKRNIVGVEDKTDMSEDYNKFDDIPPFKVKTDPSIILNNEDCPWLRRSQKKGKQTKKTRKTS</sequence>
<dbReference type="PANTHER" id="PTHR48258">
    <property type="entry name" value="DUF4218 DOMAIN-CONTAINING PROTEIN-RELATED"/>
    <property type="match status" value="1"/>
</dbReference>
<organism evidence="3 4">
    <name type="scientific">Lolium multiflorum</name>
    <name type="common">Italian ryegrass</name>
    <name type="synonym">Lolium perenne subsp. multiflorum</name>
    <dbReference type="NCBI Taxonomy" id="4521"/>
    <lineage>
        <taxon>Eukaryota</taxon>
        <taxon>Viridiplantae</taxon>
        <taxon>Streptophyta</taxon>
        <taxon>Embryophyta</taxon>
        <taxon>Tracheophyta</taxon>
        <taxon>Spermatophyta</taxon>
        <taxon>Magnoliopsida</taxon>
        <taxon>Liliopsida</taxon>
        <taxon>Poales</taxon>
        <taxon>Poaceae</taxon>
        <taxon>BOP clade</taxon>
        <taxon>Pooideae</taxon>
        <taxon>Poodae</taxon>
        <taxon>Poeae</taxon>
        <taxon>Poeae Chloroplast Group 2 (Poeae type)</taxon>
        <taxon>Loliodinae</taxon>
        <taxon>Loliinae</taxon>
        <taxon>Lolium</taxon>
    </lineage>
</organism>
<accession>A0AAD8QHV7</accession>
<keyword evidence="4" id="KW-1185">Reference proteome</keyword>
<evidence type="ECO:0000313" key="4">
    <source>
        <dbReference type="Proteomes" id="UP001231189"/>
    </source>
</evidence>
<feature type="region of interest" description="Disordered" evidence="1">
    <location>
        <begin position="276"/>
        <end position="298"/>
    </location>
</feature>
<evidence type="ECO:0000256" key="1">
    <source>
        <dbReference type="SAM" id="MobiDB-lite"/>
    </source>
</evidence>
<dbReference type="Pfam" id="PF13952">
    <property type="entry name" value="DUF4216"/>
    <property type="match status" value="1"/>
</dbReference>
<feature type="domain" description="DUF4216" evidence="2">
    <location>
        <begin position="148"/>
        <end position="213"/>
    </location>
</feature>
<comment type="caution">
    <text evidence="3">The sequence shown here is derived from an EMBL/GenBank/DDBJ whole genome shotgun (WGS) entry which is preliminary data.</text>
</comment>
<feature type="compositionally biased region" description="Basic residues" evidence="1">
    <location>
        <begin position="283"/>
        <end position="298"/>
    </location>
</feature>
<evidence type="ECO:0000259" key="2">
    <source>
        <dbReference type="Pfam" id="PF13952"/>
    </source>
</evidence>
<dbReference type="InterPro" id="IPR025312">
    <property type="entry name" value="DUF4216"/>
</dbReference>
<feature type="region of interest" description="Disordered" evidence="1">
    <location>
        <begin position="1"/>
        <end position="37"/>
    </location>
</feature>
<reference evidence="3" key="1">
    <citation type="submission" date="2023-07" db="EMBL/GenBank/DDBJ databases">
        <title>A chromosome-level genome assembly of Lolium multiflorum.</title>
        <authorList>
            <person name="Chen Y."/>
            <person name="Copetti D."/>
            <person name="Kolliker R."/>
            <person name="Studer B."/>
        </authorList>
    </citation>
    <scope>NUCLEOTIDE SEQUENCE</scope>
    <source>
        <strain evidence="3">02402/16</strain>
        <tissue evidence="3">Leaf</tissue>
    </source>
</reference>
<dbReference type="PANTHER" id="PTHR48258:SF9">
    <property type="entry name" value="OS01G0348150 PROTEIN"/>
    <property type="match status" value="1"/>
</dbReference>
<dbReference type="EMBL" id="JAUUTY010000139">
    <property type="protein sequence ID" value="KAK1603030.1"/>
    <property type="molecule type" value="Genomic_DNA"/>
</dbReference>
<dbReference type="AlphaFoldDB" id="A0AAD8QHV7"/>
<evidence type="ECO:0000313" key="3">
    <source>
        <dbReference type="EMBL" id="KAK1603030.1"/>
    </source>
</evidence>
<dbReference type="Proteomes" id="UP001231189">
    <property type="component" value="Unassembled WGS sequence"/>
</dbReference>